<organism evidence="1 2">
    <name type="scientific">Rhabditophanes sp. KR3021</name>
    <dbReference type="NCBI Taxonomy" id="114890"/>
    <lineage>
        <taxon>Eukaryota</taxon>
        <taxon>Metazoa</taxon>
        <taxon>Ecdysozoa</taxon>
        <taxon>Nematoda</taxon>
        <taxon>Chromadorea</taxon>
        <taxon>Rhabditida</taxon>
        <taxon>Tylenchina</taxon>
        <taxon>Panagrolaimomorpha</taxon>
        <taxon>Strongyloidoidea</taxon>
        <taxon>Alloionematidae</taxon>
        <taxon>Rhabditophanes</taxon>
    </lineage>
</organism>
<dbReference type="WBParaSite" id="RSKR_0000896300.1">
    <property type="protein sequence ID" value="RSKR_0000896300.1"/>
    <property type="gene ID" value="RSKR_0000896300"/>
</dbReference>
<sequence>MSAGSSKVLTKKVPQKMADTVEDTQDWENHFVLRVPEDVAHKLHKIIDADGPTGRQLQIKFNPDCRHAELNFDNQKLYGLIKDLPCVTECMKTLDKETLYKVTDISQMLIFSHNPEESDATTAQKVQELPKNLKDKVFQHPHGLTAPMKSAKKRIFRKTKKNKYVDAPDVEKEVKRLLREDLESISSEYSVVTVGSP</sequence>
<name>A0AC35U9E7_9BILA</name>
<dbReference type="Proteomes" id="UP000095286">
    <property type="component" value="Unplaced"/>
</dbReference>
<proteinExistence type="predicted"/>
<evidence type="ECO:0000313" key="2">
    <source>
        <dbReference type="WBParaSite" id="RSKR_0000896300.1"/>
    </source>
</evidence>
<accession>A0AC35U9E7</accession>
<protein>
    <submittedName>
        <fullName evidence="2">TAFII55_N domain-containing protein</fullName>
    </submittedName>
</protein>
<reference evidence="2" key="1">
    <citation type="submission" date="2016-11" db="UniProtKB">
        <authorList>
            <consortium name="WormBaseParasite"/>
        </authorList>
    </citation>
    <scope>IDENTIFICATION</scope>
    <source>
        <strain evidence="2">KR3021</strain>
    </source>
</reference>
<evidence type="ECO:0000313" key="1">
    <source>
        <dbReference type="Proteomes" id="UP000095286"/>
    </source>
</evidence>